<proteinExistence type="predicted"/>
<organism evidence="2">
    <name type="scientific">Perkinsus marinus (strain ATCC 50983 / TXsc)</name>
    <dbReference type="NCBI Taxonomy" id="423536"/>
    <lineage>
        <taxon>Eukaryota</taxon>
        <taxon>Sar</taxon>
        <taxon>Alveolata</taxon>
        <taxon>Perkinsozoa</taxon>
        <taxon>Perkinsea</taxon>
        <taxon>Perkinsida</taxon>
        <taxon>Perkinsidae</taxon>
        <taxon>Perkinsus</taxon>
    </lineage>
</organism>
<protein>
    <submittedName>
        <fullName evidence="1">Uncharacterized protein</fullName>
    </submittedName>
</protein>
<evidence type="ECO:0000313" key="1">
    <source>
        <dbReference type="EMBL" id="EER13509.1"/>
    </source>
</evidence>
<dbReference type="GeneID" id="9042250"/>
<name>C5KPW2_PERM5</name>
<dbReference type="RefSeq" id="XP_002781714.1">
    <property type="nucleotide sequence ID" value="XM_002781668.1"/>
</dbReference>
<keyword evidence="2" id="KW-1185">Reference proteome</keyword>
<evidence type="ECO:0000313" key="2">
    <source>
        <dbReference type="Proteomes" id="UP000007800"/>
    </source>
</evidence>
<sequence>MDDFVVAGEAPVLDVVEQLLLLGWELCGFNCPDAKRSLYENQSKLSSSAERLSLGDKAVLFNPGKIGGSRESKLSGCAAQLVRPGLIMCSRMLGINAIV</sequence>
<dbReference type="EMBL" id="GG675180">
    <property type="protein sequence ID" value="EER13509.1"/>
    <property type="molecule type" value="Genomic_DNA"/>
</dbReference>
<gene>
    <name evidence="1" type="ORF">Pmar_PMAR000096</name>
</gene>
<dbReference type="Proteomes" id="UP000007800">
    <property type="component" value="Unassembled WGS sequence"/>
</dbReference>
<dbReference type="AlphaFoldDB" id="C5KPW2"/>
<accession>C5KPW2</accession>
<dbReference type="InParanoid" id="C5KPW2"/>
<reference evidence="1 2" key="1">
    <citation type="submission" date="2008-07" db="EMBL/GenBank/DDBJ databases">
        <authorList>
            <person name="El-Sayed N."/>
            <person name="Caler E."/>
            <person name="Inman J."/>
            <person name="Amedeo P."/>
            <person name="Hass B."/>
            <person name="Wortman J."/>
        </authorList>
    </citation>
    <scope>NUCLEOTIDE SEQUENCE [LARGE SCALE GENOMIC DNA]</scope>
    <source>
        <strain evidence="2">ATCC 50983 / TXsc</strain>
    </source>
</reference>